<dbReference type="InterPro" id="IPR021381">
    <property type="entry name" value="DUF3011"/>
</dbReference>
<dbReference type="Proteomes" id="UP000503129">
    <property type="component" value="Chromosome"/>
</dbReference>
<evidence type="ECO:0008006" key="4">
    <source>
        <dbReference type="Google" id="ProtNLM"/>
    </source>
</evidence>
<reference evidence="2 3" key="1">
    <citation type="submission" date="2018-06" db="EMBL/GenBank/DDBJ databases">
        <title>Comparative genomics of Brasilonema spp. strains.</title>
        <authorList>
            <person name="Alvarenga D.O."/>
            <person name="Fiore M.F."/>
            <person name="Varani A.M."/>
        </authorList>
    </citation>
    <scope>NUCLEOTIDE SEQUENCE [LARGE SCALE GENOMIC DNA]</scope>
    <source>
        <strain evidence="2 3">CENA114</strain>
    </source>
</reference>
<evidence type="ECO:0000313" key="2">
    <source>
        <dbReference type="EMBL" id="QDL11153.1"/>
    </source>
</evidence>
<dbReference type="AlphaFoldDB" id="A0A856MIR2"/>
<organism evidence="2 3">
    <name type="scientific">Brasilonema sennae CENA114</name>
    <dbReference type="NCBI Taxonomy" id="415709"/>
    <lineage>
        <taxon>Bacteria</taxon>
        <taxon>Bacillati</taxon>
        <taxon>Cyanobacteriota</taxon>
        <taxon>Cyanophyceae</taxon>
        <taxon>Nostocales</taxon>
        <taxon>Scytonemataceae</taxon>
        <taxon>Brasilonema</taxon>
        <taxon>Bromeliae group (in: Brasilonema)</taxon>
    </lineage>
</organism>
<dbReference type="KEGG" id="bsen:DP114_27595"/>
<keyword evidence="3" id="KW-1185">Reference proteome</keyword>
<evidence type="ECO:0000313" key="3">
    <source>
        <dbReference type="Proteomes" id="UP000503129"/>
    </source>
</evidence>
<sequence>MSIRLPIIAATLMVTTVSLGTVFNASPASARDTITCESRGNDRNTCEVGRGSRVRFVRQLSDASCRGNWGYRRNRIWVRNGCRAEFAVSDAAKQRLRERQDGRYDINDRYNDGYGGNDRYNNGGYGGYGGNDRYNNGGYRR</sequence>
<dbReference type="RefSeq" id="WP_171977620.1">
    <property type="nucleotide sequence ID" value="NZ_CAWOXK010000001.1"/>
</dbReference>
<keyword evidence="1" id="KW-0732">Signal</keyword>
<feature type="signal peptide" evidence="1">
    <location>
        <begin position="1"/>
        <end position="30"/>
    </location>
</feature>
<protein>
    <recommendedName>
        <fullName evidence="4">DUF3011 domain-containing protein</fullName>
    </recommendedName>
</protein>
<name>A0A856MIR2_9CYAN</name>
<evidence type="ECO:0000256" key="1">
    <source>
        <dbReference type="SAM" id="SignalP"/>
    </source>
</evidence>
<gene>
    <name evidence="2" type="ORF">DP114_27595</name>
</gene>
<dbReference type="Pfam" id="PF11218">
    <property type="entry name" value="DUF3011"/>
    <property type="match status" value="1"/>
</dbReference>
<feature type="chain" id="PRO_5032950926" description="DUF3011 domain-containing protein" evidence="1">
    <location>
        <begin position="31"/>
        <end position="141"/>
    </location>
</feature>
<dbReference type="EMBL" id="CP030118">
    <property type="protein sequence ID" value="QDL11153.1"/>
    <property type="molecule type" value="Genomic_DNA"/>
</dbReference>
<proteinExistence type="predicted"/>
<accession>A0A856MIR2</accession>